<dbReference type="RefSeq" id="XP_014155685.1">
    <property type="nucleotide sequence ID" value="XM_014300210.1"/>
</dbReference>
<evidence type="ECO:0000256" key="1">
    <source>
        <dbReference type="SAM" id="MobiDB-lite"/>
    </source>
</evidence>
<dbReference type="GeneID" id="25906409"/>
<dbReference type="AlphaFoldDB" id="A0A0L0G0P9"/>
<feature type="transmembrane region" description="Helical" evidence="2">
    <location>
        <begin position="476"/>
        <end position="497"/>
    </location>
</feature>
<reference evidence="3 4" key="1">
    <citation type="submission" date="2011-02" db="EMBL/GenBank/DDBJ databases">
        <title>The Genome Sequence of Sphaeroforma arctica JP610.</title>
        <authorList>
            <consortium name="The Broad Institute Genome Sequencing Platform"/>
            <person name="Russ C."/>
            <person name="Cuomo C."/>
            <person name="Young S.K."/>
            <person name="Zeng Q."/>
            <person name="Gargeya S."/>
            <person name="Alvarado L."/>
            <person name="Berlin A."/>
            <person name="Chapman S.B."/>
            <person name="Chen Z."/>
            <person name="Freedman E."/>
            <person name="Gellesch M."/>
            <person name="Goldberg J."/>
            <person name="Griggs A."/>
            <person name="Gujja S."/>
            <person name="Heilman E."/>
            <person name="Heiman D."/>
            <person name="Howarth C."/>
            <person name="Mehta T."/>
            <person name="Neiman D."/>
            <person name="Pearson M."/>
            <person name="Roberts A."/>
            <person name="Saif S."/>
            <person name="Shea T."/>
            <person name="Shenoy N."/>
            <person name="Sisk P."/>
            <person name="Stolte C."/>
            <person name="Sykes S."/>
            <person name="White J."/>
            <person name="Yandava C."/>
            <person name="Burger G."/>
            <person name="Gray M.W."/>
            <person name="Holland P.W.H."/>
            <person name="King N."/>
            <person name="Lang F.B.F."/>
            <person name="Roger A.J."/>
            <person name="Ruiz-Trillo I."/>
            <person name="Haas B."/>
            <person name="Nusbaum C."/>
            <person name="Birren B."/>
        </authorList>
    </citation>
    <scope>NUCLEOTIDE SEQUENCE [LARGE SCALE GENOMIC DNA]</scope>
    <source>
        <strain evidence="3 4">JP610</strain>
    </source>
</reference>
<evidence type="ECO:0000313" key="3">
    <source>
        <dbReference type="EMBL" id="KNC81783.1"/>
    </source>
</evidence>
<dbReference type="EMBL" id="KQ241997">
    <property type="protein sequence ID" value="KNC81783.1"/>
    <property type="molecule type" value="Genomic_DNA"/>
</dbReference>
<keyword evidence="4" id="KW-1185">Reference proteome</keyword>
<gene>
    <name evidence="3" type="ORF">SARC_05905</name>
</gene>
<feature type="transmembrane region" description="Helical" evidence="2">
    <location>
        <begin position="6"/>
        <end position="25"/>
    </location>
</feature>
<protein>
    <submittedName>
        <fullName evidence="3">Uncharacterized protein</fullName>
    </submittedName>
</protein>
<feature type="transmembrane region" description="Helical" evidence="2">
    <location>
        <begin position="392"/>
        <end position="412"/>
    </location>
</feature>
<feature type="transmembrane region" description="Helical" evidence="2">
    <location>
        <begin position="218"/>
        <end position="241"/>
    </location>
</feature>
<keyword evidence="2" id="KW-0472">Membrane</keyword>
<feature type="transmembrane region" description="Helical" evidence="2">
    <location>
        <begin position="307"/>
        <end position="326"/>
    </location>
</feature>
<feature type="region of interest" description="Disordered" evidence="1">
    <location>
        <begin position="255"/>
        <end position="283"/>
    </location>
</feature>
<sequence>MLGLVYFASLLGALLICLVNVASVFKSTKGPNAAQCISLILACATVAITWKHILGFMLIEADLAESSTYENSYDYFFSQDFVTWLLTWDVEDVTDGINTKATDDANIHVHTSEFNDTRDTDTFAENIFFVAYREVSRTWYGWFHSQNLLMAAIVLTVFVGEQSSISLQTKSTSDENSTGRKKEKNTQTTTTSDGNNSRGNEKKVVLGGVGSIYTIPGFSMLVVGYLGAMSLCFFLLMCFLFTRMPSTQRLLSNAGGAMGASGATKSDDTHGQVSRTNDTHKYNKHTEATSGIGREAVPHTITFKESVMGALALTCFISAAASVYLFPQTSETLSVDVPQDHVFSSVLSWQVFTLTTSHFRANLIFLHVILLTGFFFSRSLPATDDSRNIFRWCYYALSVAAFCIHVDTLYHIENLVRSRYPESFGTDTVGLIQDALQRLLQGLWLNDCQTSIGMDGVFMSVGTVMLITYEKGVSPGAMSVVSTLIGGTGFTLSRYLADRSERKVRLDEHV</sequence>
<organism evidence="3 4">
    <name type="scientific">Sphaeroforma arctica JP610</name>
    <dbReference type="NCBI Taxonomy" id="667725"/>
    <lineage>
        <taxon>Eukaryota</taxon>
        <taxon>Ichthyosporea</taxon>
        <taxon>Ichthyophonida</taxon>
        <taxon>Sphaeroforma</taxon>
    </lineage>
</organism>
<proteinExistence type="predicted"/>
<dbReference type="Proteomes" id="UP000054560">
    <property type="component" value="Unassembled WGS sequence"/>
</dbReference>
<keyword evidence="2" id="KW-0812">Transmembrane</keyword>
<name>A0A0L0G0P9_9EUKA</name>
<accession>A0A0L0G0P9</accession>
<feature type="transmembrane region" description="Helical" evidence="2">
    <location>
        <begin position="37"/>
        <end position="59"/>
    </location>
</feature>
<feature type="region of interest" description="Disordered" evidence="1">
    <location>
        <begin position="169"/>
        <end position="201"/>
    </location>
</feature>
<feature type="compositionally biased region" description="Polar residues" evidence="1">
    <location>
        <begin position="186"/>
        <end position="198"/>
    </location>
</feature>
<evidence type="ECO:0000313" key="4">
    <source>
        <dbReference type="Proteomes" id="UP000054560"/>
    </source>
</evidence>
<keyword evidence="2" id="KW-1133">Transmembrane helix</keyword>
<feature type="transmembrane region" description="Helical" evidence="2">
    <location>
        <begin position="359"/>
        <end position="380"/>
    </location>
</feature>
<evidence type="ECO:0000256" key="2">
    <source>
        <dbReference type="SAM" id="Phobius"/>
    </source>
</evidence>